<evidence type="ECO:0000256" key="1">
    <source>
        <dbReference type="ARBA" id="ARBA00004651"/>
    </source>
</evidence>
<evidence type="ECO:0000256" key="4">
    <source>
        <dbReference type="ARBA" id="ARBA00022596"/>
    </source>
</evidence>
<sequence>MIKLILKRFLLMIPLLFLISIVVFSLAIIQPGDPFSGQYNPHVKQEAIEAQKEKLGLNDSIPTQYVRWIGNVTHGNLGESIKYKRPVIDLISERLPNTILLGAVSLIITYILSFALGIISGRYAYSIGDYTIQVFNYVMLAIPSFIAGVFAIYIFAFQIPIFPFQGSVNINLQEGTFAYYMSKLYHTLLPALTLGLLSTAGYIQYLRNDIIDNANKDYVLTAKAKGLTMNKIYNKHILRNSLIPIITFLGADIVSILGGAVITETIFSFNGIGKLFLESVTGQDYPLMMALTLFFSFLGLFGNLISDITYSFVDPRIRSN</sequence>
<keyword evidence="7" id="KW-0406">Ion transport</keyword>
<dbReference type="Gene3D" id="1.10.3720.10">
    <property type="entry name" value="MetI-like"/>
    <property type="match status" value="1"/>
</dbReference>
<dbReference type="InterPro" id="IPR035906">
    <property type="entry name" value="MetI-like_sf"/>
</dbReference>
<evidence type="ECO:0000259" key="10">
    <source>
        <dbReference type="PROSITE" id="PS50928"/>
    </source>
</evidence>
<keyword evidence="8 9" id="KW-0472">Membrane</keyword>
<gene>
    <name evidence="11" type="primary">oppB_1</name>
    <name evidence="12" type="ORF">BJR09_06185</name>
    <name evidence="11" type="ORF">NCTC13830_02104</name>
</gene>
<dbReference type="AlphaFoldDB" id="A0A380G0N8"/>
<dbReference type="SUPFAM" id="SSF161098">
    <property type="entry name" value="MetI-like"/>
    <property type="match status" value="1"/>
</dbReference>
<dbReference type="RefSeq" id="WP_103298214.1">
    <property type="nucleotide sequence ID" value="NZ_PPQT01000065.1"/>
</dbReference>
<dbReference type="OrthoDB" id="9773683at2"/>
<reference evidence="12 14" key="2">
    <citation type="submission" date="2019-04" db="EMBL/GenBank/DDBJ databases">
        <title>Genomic characterization of Staphylococcus petrasii strains.</title>
        <authorList>
            <person name="Vrbovska V."/>
            <person name="Kovarovic V."/>
            <person name="Maslanova I."/>
            <person name="Indrakova A."/>
            <person name="Petras P."/>
            <person name="Sedo O."/>
            <person name="Svec P."/>
            <person name="Fisarova L."/>
            <person name="Sedlacek I."/>
            <person name="Doskar J."/>
            <person name="Pantucek R."/>
        </authorList>
    </citation>
    <scope>NUCLEOTIDE SEQUENCE [LARGE SCALE GENOMIC DNA]</scope>
    <source>
        <strain evidence="12 14">P5404</strain>
    </source>
</reference>
<proteinExistence type="inferred from homology"/>
<organism evidence="11 13">
    <name type="scientific">Staphylococcus petrasii</name>
    <dbReference type="NCBI Taxonomy" id="1276936"/>
    <lineage>
        <taxon>Bacteria</taxon>
        <taxon>Bacillati</taxon>
        <taxon>Bacillota</taxon>
        <taxon>Bacilli</taxon>
        <taxon>Bacillales</taxon>
        <taxon>Staphylococcaceae</taxon>
        <taxon>Staphylococcus</taxon>
    </lineage>
</organism>
<evidence type="ECO:0000256" key="9">
    <source>
        <dbReference type="RuleBase" id="RU363032"/>
    </source>
</evidence>
<evidence type="ECO:0000256" key="6">
    <source>
        <dbReference type="ARBA" id="ARBA00022989"/>
    </source>
</evidence>
<evidence type="ECO:0000313" key="11">
    <source>
        <dbReference type="EMBL" id="SUM44694.1"/>
    </source>
</evidence>
<keyword evidence="3" id="KW-1003">Cell membrane</keyword>
<evidence type="ECO:0000313" key="14">
    <source>
        <dbReference type="Proteomes" id="UP000297598"/>
    </source>
</evidence>
<keyword evidence="5 9" id="KW-0812">Transmembrane</keyword>
<dbReference type="Proteomes" id="UP000254047">
    <property type="component" value="Unassembled WGS sequence"/>
</dbReference>
<dbReference type="Proteomes" id="UP000297598">
    <property type="component" value="Unassembled WGS sequence"/>
</dbReference>
<dbReference type="InterPro" id="IPR000515">
    <property type="entry name" value="MetI-like"/>
</dbReference>
<keyword evidence="7" id="KW-0921">Nickel transport</keyword>
<evidence type="ECO:0000313" key="12">
    <source>
        <dbReference type="EMBL" id="TGE17715.1"/>
    </source>
</evidence>
<dbReference type="GO" id="GO:0015675">
    <property type="term" value="P:nickel cation transport"/>
    <property type="evidence" value="ECO:0007669"/>
    <property type="project" value="UniProtKB-KW"/>
</dbReference>
<keyword evidence="2 9" id="KW-0813">Transport</keyword>
<dbReference type="EMBL" id="SRLS01000007">
    <property type="protein sequence ID" value="TGE17715.1"/>
    <property type="molecule type" value="Genomic_DNA"/>
</dbReference>
<keyword evidence="4" id="KW-0533">Nickel</keyword>
<feature type="transmembrane region" description="Helical" evidence="9">
    <location>
        <begin position="9"/>
        <end position="29"/>
    </location>
</feature>
<evidence type="ECO:0000313" key="13">
    <source>
        <dbReference type="Proteomes" id="UP000254047"/>
    </source>
</evidence>
<feature type="transmembrane region" description="Helical" evidence="9">
    <location>
        <begin position="287"/>
        <end position="313"/>
    </location>
</feature>
<feature type="domain" description="ABC transmembrane type-1" evidence="10">
    <location>
        <begin position="95"/>
        <end position="306"/>
    </location>
</feature>
<dbReference type="InterPro" id="IPR045621">
    <property type="entry name" value="BPD_transp_1_N"/>
</dbReference>
<keyword evidence="14" id="KW-1185">Reference proteome</keyword>
<evidence type="ECO:0000256" key="3">
    <source>
        <dbReference type="ARBA" id="ARBA00022475"/>
    </source>
</evidence>
<evidence type="ECO:0000256" key="5">
    <source>
        <dbReference type="ARBA" id="ARBA00022692"/>
    </source>
</evidence>
<comment type="similarity">
    <text evidence="9">Belongs to the binding-protein-dependent transport system permease family.</text>
</comment>
<reference evidence="11 13" key="1">
    <citation type="submission" date="2018-06" db="EMBL/GenBank/DDBJ databases">
        <authorList>
            <consortium name="Pathogen Informatics"/>
            <person name="Doyle S."/>
        </authorList>
    </citation>
    <scope>NUCLEOTIDE SEQUENCE [LARGE SCALE GENOMIC DNA]</scope>
    <source>
        <strain evidence="11 13">NCTC13830</strain>
    </source>
</reference>
<dbReference type="EMBL" id="UHDO01000001">
    <property type="protein sequence ID" value="SUM44694.1"/>
    <property type="molecule type" value="Genomic_DNA"/>
</dbReference>
<comment type="subcellular location">
    <subcellularLocation>
        <location evidence="1 9">Cell membrane</location>
        <topology evidence="1 9">Multi-pass membrane protein</topology>
    </subcellularLocation>
</comment>
<dbReference type="NCBIfam" id="NF045472">
    <property type="entry name" value="Opp4B"/>
    <property type="match status" value="1"/>
</dbReference>
<dbReference type="CDD" id="cd06261">
    <property type="entry name" value="TM_PBP2"/>
    <property type="match status" value="1"/>
</dbReference>
<dbReference type="PROSITE" id="PS50928">
    <property type="entry name" value="ABC_TM1"/>
    <property type="match status" value="1"/>
</dbReference>
<dbReference type="Pfam" id="PF19300">
    <property type="entry name" value="BPD_transp_1_N"/>
    <property type="match status" value="1"/>
</dbReference>
<name>A0A380G0N8_9STAP</name>
<dbReference type="Pfam" id="PF00528">
    <property type="entry name" value="BPD_transp_1"/>
    <property type="match status" value="1"/>
</dbReference>
<accession>A0A380G0N8</accession>
<evidence type="ECO:0000256" key="7">
    <source>
        <dbReference type="ARBA" id="ARBA00023112"/>
    </source>
</evidence>
<dbReference type="GO" id="GO:0005886">
    <property type="term" value="C:plasma membrane"/>
    <property type="evidence" value="ECO:0007669"/>
    <property type="project" value="UniProtKB-SubCell"/>
</dbReference>
<feature type="transmembrane region" description="Helical" evidence="9">
    <location>
        <begin position="184"/>
        <end position="203"/>
    </location>
</feature>
<evidence type="ECO:0000256" key="8">
    <source>
        <dbReference type="ARBA" id="ARBA00023136"/>
    </source>
</evidence>
<protein>
    <submittedName>
        <fullName evidence="12">ABC transporter permease</fullName>
    </submittedName>
    <submittedName>
        <fullName evidence="11">Oligopeptide transport system permease protein oppB</fullName>
    </submittedName>
</protein>
<feature type="transmembrane region" description="Helical" evidence="9">
    <location>
        <begin position="99"/>
        <end position="125"/>
    </location>
</feature>
<feature type="transmembrane region" description="Helical" evidence="9">
    <location>
        <begin position="137"/>
        <end position="164"/>
    </location>
</feature>
<keyword evidence="6 9" id="KW-1133">Transmembrane helix</keyword>
<dbReference type="PANTHER" id="PTHR30465">
    <property type="entry name" value="INNER MEMBRANE ABC TRANSPORTER"/>
    <property type="match status" value="1"/>
</dbReference>
<feature type="transmembrane region" description="Helical" evidence="9">
    <location>
        <begin position="242"/>
        <end position="267"/>
    </location>
</feature>
<dbReference type="PANTHER" id="PTHR30465:SF0">
    <property type="entry name" value="OLIGOPEPTIDE TRANSPORT SYSTEM PERMEASE PROTEIN APPB"/>
    <property type="match status" value="1"/>
</dbReference>
<dbReference type="GO" id="GO:0055085">
    <property type="term" value="P:transmembrane transport"/>
    <property type="evidence" value="ECO:0007669"/>
    <property type="project" value="InterPro"/>
</dbReference>
<evidence type="ECO:0000256" key="2">
    <source>
        <dbReference type="ARBA" id="ARBA00022448"/>
    </source>
</evidence>